<accession>A0A1G2L3M3</accession>
<dbReference type="Gene3D" id="1.10.10.580">
    <property type="entry name" value="Structural maintenance of chromosome 1. Chain E"/>
    <property type="match status" value="1"/>
</dbReference>
<dbReference type="AlphaFoldDB" id="A0A1G2L3M3"/>
<proteinExistence type="predicted"/>
<name>A0A1G2L3M3_9BACT</name>
<comment type="caution">
    <text evidence="3">The sequence shown here is derived from an EMBL/GenBank/DDBJ whole genome shotgun (WGS) entry which is preliminary data.</text>
</comment>
<sequence>MTARRVGTYIYKIQNIYLAFTVKQQQFEGPLDLLLDLIDKEKLSINEISLSRVADDYLRFVKELGEINRDELAEFLVIAAQLILIKTRSLLPGLGETEEEALSIEELEKRLEEYKRLKELSREIQRLWRSGRREYAREFYVGRDPMFYPPKKISVPLLRKIFDEVLRVIPKIEKLAEERIKKIITLEEKMKNLSGMLMEKIERTFSDVVGSSRDKVDVIVSFLAMLELARQRFLTLEQKDLFGEITMKKE</sequence>
<dbReference type="PANTHER" id="PTHR33969:SF2">
    <property type="entry name" value="SEGREGATION AND CONDENSATION PROTEIN A"/>
    <property type="match status" value="1"/>
</dbReference>
<evidence type="ECO:0000256" key="1">
    <source>
        <dbReference type="ARBA" id="ARBA00044777"/>
    </source>
</evidence>
<gene>
    <name evidence="3" type="ORF">A2934_01200</name>
</gene>
<keyword evidence="2" id="KW-0175">Coiled coil</keyword>
<dbReference type="InterPro" id="IPR023093">
    <property type="entry name" value="ScpA-like_C"/>
</dbReference>
<dbReference type="PANTHER" id="PTHR33969">
    <property type="entry name" value="SEGREGATION AND CONDENSATION PROTEIN A"/>
    <property type="match status" value="1"/>
</dbReference>
<organism evidence="3 4">
    <name type="scientific">Candidatus Sungbacteria bacterium RIFCSPLOWO2_01_FULL_47_10</name>
    <dbReference type="NCBI Taxonomy" id="1802276"/>
    <lineage>
        <taxon>Bacteria</taxon>
        <taxon>Candidatus Sungiibacteriota</taxon>
    </lineage>
</organism>
<reference evidence="3 4" key="1">
    <citation type="journal article" date="2016" name="Nat. Commun.">
        <title>Thousands of microbial genomes shed light on interconnected biogeochemical processes in an aquifer system.</title>
        <authorList>
            <person name="Anantharaman K."/>
            <person name="Brown C.T."/>
            <person name="Hug L.A."/>
            <person name="Sharon I."/>
            <person name="Castelle C.J."/>
            <person name="Probst A.J."/>
            <person name="Thomas B.C."/>
            <person name="Singh A."/>
            <person name="Wilkins M.J."/>
            <person name="Karaoz U."/>
            <person name="Brodie E.L."/>
            <person name="Williams K.H."/>
            <person name="Hubbard S.S."/>
            <person name="Banfield J.F."/>
        </authorList>
    </citation>
    <scope>NUCLEOTIDE SEQUENCE [LARGE SCALE GENOMIC DNA]</scope>
</reference>
<evidence type="ECO:0000313" key="4">
    <source>
        <dbReference type="Proteomes" id="UP000177982"/>
    </source>
</evidence>
<dbReference type="Proteomes" id="UP000177982">
    <property type="component" value="Unassembled WGS sequence"/>
</dbReference>
<dbReference type="Gene3D" id="6.10.250.2410">
    <property type="match status" value="1"/>
</dbReference>
<dbReference type="Pfam" id="PF02616">
    <property type="entry name" value="SMC_ScpA"/>
    <property type="match status" value="1"/>
</dbReference>
<dbReference type="InterPro" id="IPR003768">
    <property type="entry name" value="ScpA"/>
</dbReference>
<feature type="coiled-coil region" evidence="2">
    <location>
        <begin position="97"/>
        <end position="127"/>
    </location>
</feature>
<evidence type="ECO:0000256" key="2">
    <source>
        <dbReference type="SAM" id="Coils"/>
    </source>
</evidence>
<evidence type="ECO:0000313" key="3">
    <source>
        <dbReference type="EMBL" id="OHA05371.1"/>
    </source>
</evidence>
<protein>
    <recommendedName>
        <fullName evidence="1">Segregation and condensation protein A</fullName>
    </recommendedName>
</protein>
<dbReference type="EMBL" id="MHQO01000053">
    <property type="protein sequence ID" value="OHA05371.1"/>
    <property type="molecule type" value="Genomic_DNA"/>
</dbReference>